<dbReference type="GeneID" id="95377019"/>
<evidence type="ECO:0000259" key="8">
    <source>
        <dbReference type="PROSITE" id="PS50928"/>
    </source>
</evidence>
<evidence type="ECO:0000256" key="2">
    <source>
        <dbReference type="ARBA" id="ARBA00022448"/>
    </source>
</evidence>
<protein>
    <submittedName>
        <fullName evidence="10">Amino acid ABC transporter permease</fullName>
    </submittedName>
</protein>
<evidence type="ECO:0000256" key="7">
    <source>
        <dbReference type="RuleBase" id="RU363032"/>
    </source>
</evidence>
<reference evidence="10 11" key="1">
    <citation type="submission" date="2018-01" db="EMBL/GenBank/DDBJ databases">
        <title>The whole genome sequencing and assembly of Paenibacillus chitinolyticus KCCM 41400 strain.</title>
        <authorList>
            <person name="Kim J.-Y."/>
            <person name="Park M.-K."/>
            <person name="Lee Y.-J."/>
            <person name="Yi H."/>
            <person name="Bahn Y.-S."/>
            <person name="Kim J.F."/>
            <person name="Lee D.-W."/>
        </authorList>
    </citation>
    <scope>NUCLEOTIDE SEQUENCE [LARGE SCALE GENOMIC DNA]</scope>
    <source>
        <strain evidence="10 11">KCCM 41400</strain>
    </source>
</reference>
<dbReference type="GO" id="GO:0043190">
    <property type="term" value="C:ATP-binding cassette (ABC) transporter complex"/>
    <property type="evidence" value="ECO:0007669"/>
    <property type="project" value="InterPro"/>
</dbReference>
<dbReference type="Pfam" id="PF00528">
    <property type="entry name" value="BPD_transp_1"/>
    <property type="match status" value="1"/>
</dbReference>
<dbReference type="AlphaFoldDB" id="A0A410WZH9"/>
<keyword evidence="4 7" id="KW-0812">Transmembrane</keyword>
<dbReference type="SUPFAM" id="SSF161098">
    <property type="entry name" value="MetI-like"/>
    <property type="match status" value="1"/>
</dbReference>
<dbReference type="InterPro" id="IPR000515">
    <property type="entry name" value="MetI-like"/>
</dbReference>
<keyword evidence="2 7" id="KW-0813">Transport</keyword>
<dbReference type="CDD" id="cd06261">
    <property type="entry name" value="TM_PBP2"/>
    <property type="match status" value="1"/>
</dbReference>
<sequence>MALSAYELLFRSLPQLGEGLWATLRISLLTIVFSVAGGIGFGLLRTSRLLLPRLLSRVILELVRSVPILVWLFFFFFGLPILFDIHLPAFASALLVLSLWGMTEIGEIVRGALQSLPKGQTEAAKSLGLSGRQLLVYVLVPQAVRRMAPPAINVFTRIVMTSSLTVLVGVPELIKSGQQIIERHYTLSYASVVIYGLMALLYFALCYPLSVFSRRLEKRWAG</sequence>
<proteinExistence type="inferred from homology"/>
<organism evidence="10 11">
    <name type="scientific">Paenibacillus chitinolyticus</name>
    <dbReference type="NCBI Taxonomy" id="79263"/>
    <lineage>
        <taxon>Bacteria</taxon>
        <taxon>Bacillati</taxon>
        <taxon>Bacillota</taxon>
        <taxon>Bacilli</taxon>
        <taxon>Bacillales</taxon>
        <taxon>Paenibacillaceae</taxon>
        <taxon>Paenibacillus</taxon>
    </lineage>
</organism>
<evidence type="ECO:0000313" key="11">
    <source>
        <dbReference type="Proteomes" id="UP000288943"/>
    </source>
</evidence>
<keyword evidence="5 7" id="KW-1133">Transmembrane helix</keyword>
<dbReference type="InterPro" id="IPR043429">
    <property type="entry name" value="ArtM/GltK/GlnP/TcyL/YhdX-like"/>
</dbReference>
<dbReference type="GO" id="GO:0022857">
    <property type="term" value="F:transmembrane transporter activity"/>
    <property type="evidence" value="ECO:0007669"/>
    <property type="project" value="InterPro"/>
</dbReference>
<dbReference type="EMBL" id="CP026520">
    <property type="protein sequence ID" value="QAV19760.1"/>
    <property type="molecule type" value="Genomic_DNA"/>
</dbReference>
<evidence type="ECO:0000256" key="6">
    <source>
        <dbReference type="ARBA" id="ARBA00023136"/>
    </source>
</evidence>
<evidence type="ECO:0000256" key="1">
    <source>
        <dbReference type="ARBA" id="ARBA00004651"/>
    </source>
</evidence>
<dbReference type="InterPro" id="IPR010065">
    <property type="entry name" value="AA_ABC_transptr_permease_3TM"/>
</dbReference>
<evidence type="ECO:0000256" key="4">
    <source>
        <dbReference type="ARBA" id="ARBA00022692"/>
    </source>
</evidence>
<dbReference type="PROSITE" id="PS50928">
    <property type="entry name" value="ABC_TM1"/>
    <property type="match status" value="1"/>
</dbReference>
<dbReference type="RefSeq" id="WP_042227097.1">
    <property type="nucleotide sequence ID" value="NZ_CP026520.1"/>
</dbReference>
<evidence type="ECO:0000313" key="10">
    <source>
        <dbReference type="EMBL" id="QAV19760.1"/>
    </source>
</evidence>
<evidence type="ECO:0000256" key="3">
    <source>
        <dbReference type="ARBA" id="ARBA00022475"/>
    </source>
</evidence>
<dbReference type="PANTHER" id="PTHR30614:SF36">
    <property type="entry name" value="ABC TRANSPORTER MEMBRANE-SPANNING PERMEASE-GLUTAMINE TRANSPORT"/>
    <property type="match status" value="1"/>
</dbReference>
<dbReference type="Gene3D" id="1.10.3720.10">
    <property type="entry name" value="MetI-like"/>
    <property type="match status" value="1"/>
</dbReference>
<dbReference type="Proteomes" id="UP001527202">
    <property type="component" value="Unassembled WGS sequence"/>
</dbReference>
<dbReference type="EMBL" id="JAMDMJ010000015">
    <property type="protein sequence ID" value="MCY9596934.1"/>
    <property type="molecule type" value="Genomic_DNA"/>
</dbReference>
<dbReference type="OrthoDB" id="92598at2"/>
<dbReference type="NCBIfam" id="TIGR01726">
    <property type="entry name" value="HEQRo_perm_3TM"/>
    <property type="match status" value="1"/>
</dbReference>
<name>A0A410WZH9_9BACL</name>
<reference evidence="9 12" key="2">
    <citation type="submission" date="2022-05" db="EMBL/GenBank/DDBJ databases">
        <title>Genome Sequencing of Bee-Associated Microbes.</title>
        <authorList>
            <person name="Dunlap C."/>
        </authorList>
    </citation>
    <scope>NUCLEOTIDE SEQUENCE [LARGE SCALE GENOMIC DNA]</scope>
    <source>
        <strain evidence="9 12">NRRL B-23120</strain>
    </source>
</reference>
<feature type="domain" description="ABC transmembrane type-1" evidence="8">
    <location>
        <begin position="20"/>
        <end position="206"/>
    </location>
</feature>
<feature type="transmembrane region" description="Helical" evidence="7">
    <location>
        <begin position="20"/>
        <end position="44"/>
    </location>
</feature>
<evidence type="ECO:0000256" key="5">
    <source>
        <dbReference type="ARBA" id="ARBA00022989"/>
    </source>
</evidence>
<dbReference type="KEGG" id="pchi:PC41400_19685"/>
<comment type="similarity">
    <text evidence="7">Belongs to the binding-protein-dependent transport system permease family.</text>
</comment>
<dbReference type="PANTHER" id="PTHR30614">
    <property type="entry name" value="MEMBRANE COMPONENT OF AMINO ACID ABC TRANSPORTER"/>
    <property type="match status" value="1"/>
</dbReference>
<gene>
    <name evidence="9" type="ORF">M5X16_14240</name>
    <name evidence="10" type="ORF">PC41400_19685</name>
</gene>
<keyword evidence="3" id="KW-1003">Cell membrane</keyword>
<dbReference type="InterPro" id="IPR035906">
    <property type="entry name" value="MetI-like_sf"/>
</dbReference>
<dbReference type="Proteomes" id="UP000288943">
    <property type="component" value="Chromosome"/>
</dbReference>
<accession>A0A410WZH9</accession>
<dbReference type="GO" id="GO:0006865">
    <property type="term" value="P:amino acid transport"/>
    <property type="evidence" value="ECO:0007669"/>
    <property type="project" value="TreeGrafter"/>
</dbReference>
<comment type="subcellular location">
    <subcellularLocation>
        <location evidence="1 7">Cell membrane</location>
        <topology evidence="1 7">Multi-pass membrane protein</topology>
    </subcellularLocation>
</comment>
<feature type="transmembrane region" description="Helical" evidence="7">
    <location>
        <begin position="65"/>
        <end position="83"/>
    </location>
</feature>
<evidence type="ECO:0000313" key="12">
    <source>
        <dbReference type="Proteomes" id="UP001527202"/>
    </source>
</evidence>
<evidence type="ECO:0000313" key="9">
    <source>
        <dbReference type="EMBL" id="MCY9596934.1"/>
    </source>
</evidence>
<feature type="transmembrane region" description="Helical" evidence="7">
    <location>
        <begin position="186"/>
        <end position="209"/>
    </location>
</feature>
<keyword evidence="6 7" id="KW-0472">Membrane</keyword>
<keyword evidence="12" id="KW-1185">Reference proteome</keyword>